<accession>A0AAW1M6W6</accession>
<name>A0AAW1M6W6_SAPOF</name>
<feature type="domain" description="HD" evidence="3">
    <location>
        <begin position="74"/>
        <end position="162"/>
    </location>
</feature>
<dbReference type="Proteomes" id="UP001443914">
    <property type="component" value="Unassembled WGS sequence"/>
</dbReference>
<dbReference type="SUPFAM" id="SSF109604">
    <property type="entry name" value="HD-domain/PDEase-like"/>
    <property type="match status" value="1"/>
</dbReference>
<keyword evidence="5" id="KW-1185">Reference proteome</keyword>
<proteinExistence type="predicted"/>
<dbReference type="PANTHER" id="PTHR11845">
    <property type="entry name" value="5'-DEOXYNUCLEOTIDASE HDDC2"/>
    <property type="match status" value="1"/>
</dbReference>
<evidence type="ECO:0000313" key="5">
    <source>
        <dbReference type="Proteomes" id="UP001443914"/>
    </source>
</evidence>
<evidence type="ECO:0000256" key="2">
    <source>
        <dbReference type="ARBA" id="ARBA00022801"/>
    </source>
</evidence>
<dbReference type="PANTHER" id="PTHR11845:SF13">
    <property type="entry name" value="5'-DEOXYNUCLEOTIDASE HDDC2"/>
    <property type="match status" value="1"/>
</dbReference>
<protein>
    <recommendedName>
        <fullName evidence="3">HD domain-containing protein</fullName>
    </recommendedName>
</protein>
<keyword evidence="2" id="KW-0378">Hydrolase</keyword>
<evidence type="ECO:0000259" key="3">
    <source>
        <dbReference type="Pfam" id="PF13023"/>
    </source>
</evidence>
<dbReference type="Pfam" id="PF13023">
    <property type="entry name" value="HD_3"/>
    <property type="match status" value="1"/>
</dbReference>
<dbReference type="GO" id="GO:0005737">
    <property type="term" value="C:cytoplasm"/>
    <property type="evidence" value="ECO:0007669"/>
    <property type="project" value="TreeGrafter"/>
</dbReference>
<dbReference type="EMBL" id="JBDFQZ010000003">
    <property type="protein sequence ID" value="KAK9741437.1"/>
    <property type="molecule type" value="Genomic_DNA"/>
</dbReference>
<keyword evidence="1" id="KW-0479">Metal-binding</keyword>
<dbReference type="GO" id="GO:0002953">
    <property type="term" value="F:5'-deoxynucleotidase activity"/>
    <property type="evidence" value="ECO:0007669"/>
    <property type="project" value="InterPro"/>
</dbReference>
<comment type="caution">
    <text evidence="4">The sequence shown here is derived from an EMBL/GenBank/DDBJ whole genome shotgun (WGS) entry which is preliminary data.</text>
</comment>
<evidence type="ECO:0000313" key="4">
    <source>
        <dbReference type="EMBL" id="KAK9741437.1"/>
    </source>
</evidence>
<dbReference type="AlphaFoldDB" id="A0AAW1M6W6"/>
<dbReference type="Gene3D" id="1.10.3210.10">
    <property type="entry name" value="Hypothetical protein af1432"/>
    <property type="match status" value="1"/>
</dbReference>
<sequence length="190" mass="21693">MRISNRSVSAKGGDGNVVAAEAEEEWEEVNEDVIRVFKEGGDAKRVDLCGLKLRILPEAFGRLRRVVHLVLSTNQLQTTKRAGWVKRNVDNPESISDHMYRMSLMALISSDFLGVIRDKCVKMAIVHDIAEAIVGDITPCDWIFKTEKKIVENKKRSTIYAVSLAVDREHKRSMSYGWSTKKIHPWKRRL</sequence>
<organism evidence="4 5">
    <name type="scientific">Saponaria officinalis</name>
    <name type="common">Common soapwort</name>
    <name type="synonym">Lychnis saponaria</name>
    <dbReference type="NCBI Taxonomy" id="3572"/>
    <lineage>
        <taxon>Eukaryota</taxon>
        <taxon>Viridiplantae</taxon>
        <taxon>Streptophyta</taxon>
        <taxon>Embryophyta</taxon>
        <taxon>Tracheophyta</taxon>
        <taxon>Spermatophyta</taxon>
        <taxon>Magnoliopsida</taxon>
        <taxon>eudicotyledons</taxon>
        <taxon>Gunneridae</taxon>
        <taxon>Pentapetalae</taxon>
        <taxon>Caryophyllales</taxon>
        <taxon>Caryophyllaceae</taxon>
        <taxon>Caryophylleae</taxon>
        <taxon>Saponaria</taxon>
    </lineage>
</organism>
<gene>
    <name evidence="4" type="ORF">RND81_03G105900</name>
</gene>
<evidence type="ECO:0000256" key="1">
    <source>
        <dbReference type="ARBA" id="ARBA00022723"/>
    </source>
</evidence>
<dbReference type="InterPro" id="IPR039356">
    <property type="entry name" value="YfbR/HDDC2"/>
</dbReference>
<dbReference type="GO" id="GO:0046872">
    <property type="term" value="F:metal ion binding"/>
    <property type="evidence" value="ECO:0007669"/>
    <property type="project" value="UniProtKB-KW"/>
</dbReference>
<dbReference type="InterPro" id="IPR006674">
    <property type="entry name" value="HD_domain"/>
</dbReference>
<reference evidence="4" key="1">
    <citation type="submission" date="2024-03" db="EMBL/GenBank/DDBJ databases">
        <title>WGS assembly of Saponaria officinalis var. Norfolk2.</title>
        <authorList>
            <person name="Jenkins J."/>
            <person name="Shu S."/>
            <person name="Grimwood J."/>
            <person name="Barry K."/>
            <person name="Goodstein D."/>
            <person name="Schmutz J."/>
            <person name="Leebens-Mack J."/>
            <person name="Osbourn A."/>
        </authorList>
    </citation>
    <scope>NUCLEOTIDE SEQUENCE [LARGE SCALE GENOMIC DNA]</scope>
    <source>
        <strain evidence="4">JIC</strain>
    </source>
</reference>